<feature type="chain" id="PRO_5021910801" evidence="1">
    <location>
        <begin position="23"/>
        <end position="666"/>
    </location>
</feature>
<dbReference type="Proteomes" id="UP000316238">
    <property type="component" value="Unassembled WGS sequence"/>
</dbReference>
<accession>A0A521G560</accession>
<comment type="caution">
    <text evidence="2">The sequence shown here is derived from an EMBL/GenBank/DDBJ whole genome shotgun (WGS) entry which is preliminary data.</text>
</comment>
<proteinExistence type="predicted"/>
<evidence type="ECO:0000313" key="3">
    <source>
        <dbReference type="Proteomes" id="UP000316238"/>
    </source>
</evidence>
<dbReference type="Gene3D" id="2.40.10.120">
    <property type="match status" value="1"/>
</dbReference>
<dbReference type="AlphaFoldDB" id="A0A521G560"/>
<keyword evidence="3" id="KW-1185">Reference proteome</keyword>
<name>A0A521G560_9BACT</name>
<dbReference type="InterPro" id="IPR009003">
    <property type="entry name" value="Peptidase_S1_PA"/>
</dbReference>
<protein>
    <submittedName>
        <fullName evidence="2">Trypsin-like peptidase domain-containing protein</fullName>
    </submittedName>
</protein>
<evidence type="ECO:0000313" key="2">
    <source>
        <dbReference type="EMBL" id="TAA76165.1"/>
    </source>
</evidence>
<feature type="signal peptide" evidence="1">
    <location>
        <begin position="1"/>
        <end position="22"/>
    </location>
</feature>
<sequence length="666" mass="75535">MQKKKIFTALLVTLFFSRTVWAENSIKFLDKELIKQLNNGIYEVVTPKIESSKMEYDRKLPFEKMDFKERNEKYYSIGTAFFINEKELLTAGHVFSPMYFSLRKQFFIRDAAGKVYPVGKINKYSTIRDMLVFNLEQYPEKIRPLTFSGPLDVGDTVFSAGNALGEGISYRAGQVASFTDEREYGKWKDIRFSSPASPGNSGGPLLNLAGEVAGVIVSRANVGENYNVAVPISEFSNLTDKAEFQLRNVTVEIAGTDETVIKDWSFSLPLPAAVTEVAEKSQNSLDAFHKAIAAELTEKVKEKSFPLGPRFRDYLRNQPIFQGLAALVPDIDFKQWTAASYSMEKIPLSAVQNVHRGESLHFDFQAIVEKSPETPLKDFLDSPKMIMDTLLKAIPYYRSVGTEKVRINSFGEPEQKNVWNDRLGRKWTTSLWFSEHNNFFIASHCLAYPKGALCNVTVKSASILKLNYFDMVKEGSDEITIGYEGEVDDWVEYFSLGKERLPVYFEGAEMVREGSRLQMKLKDFQIDFSNPKISGKSSLHLHLGYANELLLAEDLVRFEIFPQKGSPAHYRIQPFFAPSPFSQENYTATWDEALHSTGEFSGKVINKGERRIIHKTATQTKKTLTAFDGQKIEKLFTVGCSYKTAAEEEGDIEQDCARFFQGVKFF</sequence>
<reference evidence="2" key="1">
    <citation type="submission" date="2017-07" db="EMBL/GenBank/DDBJ databases">
        <title>The cable genome - Insights into the physiology and evolution of filamentous bacteria capable of sulfide oxidation via long distance electron transfer.</title>
        <authorList>
            <person name="Thorup C."/>
            <person name="Bjerg J.T."/>
            <person name="Schreiber L."/>
            <person name="Nielsen L.P."/>
            <person name="Kjeldsen K.U."/>
            <person name="Boesen T."/>
            <person name="Boggild A."/>
            <person name="Meysman F."/>
            <person name="Geelhoed J."/>
            <person name="Schramm A."/>
        </authorList>
    </citation>
    <scope>NUCLEOTIDE SEQUENCE [LARGE SCALE GENOMIC DNA]</scope>
    <source>
        <strain evidence="2">GS</strain>
    </source>
</reference>
<dbReference type="Pfam" id="PF13365">
    <property type="entry name" value="Trypsin_2"/>
    <property type="match status" value="1"/>
</dbReference>
<dbReference type="EMBL" id="NQJD01000001">
    <property type="protein sequence ID" value="TAA76165.1"/>
    <property type="molecule type" value="Genomic_DNA"/>
</dbReference>
<keyword evidence="1" id="KW-0732">Signal</keyword>
<organism evidence="2 3">
    <name type="scientific">Candidatus Electronema aureum</name>
    <dbReference type="NCBI Taxonomy" id="2005002"/>
    <lineage>
        <taxon>Bacteria</taxon>
        <taxon>Pseudomonadati</taxon>
        <taxon>Thermodesulfobacteriota</taxon>
        <taxon>Desulfobulbia</taxon>
        <taxon>Desulfobulbales</taxon>
        <taxon>Desulfobulbaceae</taxon>
        <taxon>Candidatus Electronema</taxon>
    </lineage>
</organism>
<evidence type="ECO:0000256" key="1">
    <source>
        <dbReference type="SAM" id="SignalP"/>
    </source>
</evidence>
<gene>
    <name evidence="2" type="ORF">CDV28_10163</name>
</gene>
<dbReference type="SUPFAM" id="SSF50494">
    <property type="entry name" value="Trypsin-like serine proteases"/>
    <property type="match status" value="1"/>
</dbReference>